<name>A0ABQ9IBL9_9NEOP</name>
<evidence type="ECO:0000256" key="1">
    <source>
        <dbReference type="SAM" id="SignalP"/>
    </source>
</evidence>
<evidence type="ECO:0000313" key="2">
    <source>
        <dbReference type="EMBL" id="KAJ8894072.1"/>
    </source>
</evidence>
<feature type="chain" id="PRO_5046065096" description="Secreted protein" evidence="1">
    <location>
        <begin position="20"/>
        <end position="160"/>
    </location>
</feature>
<feature type="signal peptide" evidence="1">
    <location>
        <begin position="1"/>
        <end position="19"/>
    </location>
</feature>
<evidence type="ECO:0000313" key="3">
    <source>
        <dbReference type="Proteomes" id="UP001159363"/>
    </source>
</evidence>
<accession>A0ABQ9IBL9</accession>
<evidence type="ECO:0008006" key="4">
    <source>
        <dbReference type="Google" id="ProtNLM"/>
    </source>
</evidence>
<organism evidence="2 3">
    <name type="scientific">Dryococelus australis</name>
    <dbReference type="NCBI Taxonomy" id="614101"/>
    <lineage>
        <taxon>Eukaryota</taxon>
        <taxon>Metazoa</taxon>
        <taxon>Ecdysozoa</taxon>
        <taxon>Arthropoda</taxon>
        <taxon>Hexapoda</taxon>
        <taxon>Insecta</taxon>
        <taxon>Pterygota</taxon>
        <taxon>Neoptera</taxon>
        <taxon>Polyneoptera</taxon>
        <taxon>Phasmatodea</taxon>
        <taxon>Verophasmatodea</taxon>
        <taxon>Anareolatae</taxon>
        <taxon>Phasmatidae</taxon>
        <taxon>Eurycanthinae</taxon>
        <taxon>Dryococelus</taxon>
    </lineage>
</organism>
<proteinExistence type="predicted"/>
<dbReference type="Proteomes" id="UP001159363">
    <property type="component" value="Chromosome 2"/>
</dbReference>
<dbReference type="EMBL" id="JARBHB010000002">
    <property type="protein sequence ID" value="KAJ8894072.1"/>
    <property type="molecule type" value="Genomic_DNA"/>
</dbReference>
<comment type="caution">
    <text evidence="2">The sequence shown here is derived from an EMBL/GenBank/DDBJ whole genome shotgun (WGS) entry which is preliminary data.</text>
</comment>
<reference evidence="2 3" key="1">
    <citation type="submission" date="2023-02" db="EMBL/GenBank/DDBJ databases">
        <title>LHISI_Scaffold_Assembly.</title>
        <authorList>
            <person name="Stuart O.P."/>
            <person name="Cleave R."/>
            <person name="Magrath M.J.L."/>
            <person name="Mikheyev A.S."/>
        </authorList>
    </citation>
    <scope>NUCLEOTIDE SEQUENCE [LARGE SCALE GENOMIC DNA]</scope>
    <source>
        <strain evidence="2">Daus_M_001</strain>
        <tissue evidence="2">Leg muscle</tissue>
    </source>
</reference>
<gene>
    <name evidence="2" type="ORF">PR048_006682</name>
</gene>
<keyword evidence="3" id="KW-1185">Reference proteome</keyword>
<keyword evidence="1" id="KW-0732">Signal</keyword>
<protein>
    <recommendedName>
        <fullName evidence="4">Secreted protein</fullName>
    </recommendedName>
</protein>
<sequence>MLMCHGVFLAIFYLWCSYGVSSNCSYIYEKGPLECSKACSSVTRTYRMVSNQALQVLSCAIPIDLLTKKRGIVSERGLGRKVSVLGKRQIRQATLDQWQWYGEERLAYVWDVPGCGLTNDQKSTSVAVSLDAIEVVVVEDVEVPGITLEDAPPQEEGASA</sequence>